<keyword evidence="1" id="KW-0812">Transmembrane</keyword>
<feature type="transmembrane region" description="Helical" evidence="1">
    <location>
        <begin position="6"/>
        <end position="25"/>
    </location>
</feature>
<organism evidence="2 3">
    <name type="scientific">Caenorhabditis briggsae</name>
    <dbReference type="NCBI Taxonomy" id="6238"/>
    <lineage>
        <taxon>Eukaryota</taxon>
        <taxon>Metazoa</taxon>
        <taxon>Ecdysozoa</taxon>
        <taxon>Nematoda</taxon>
        <taxon>Chromadorea</taxon>
        <taxon>Rhabditida</taxon>
        <taxon>Rhabditina</taxon>
        <taxon>Rhabditomorpha</taxon>
        <taxon>Rhabditoidea</taxon>
        <taxon>Rhabditidae</taxon>
        <taxon>Peloderinae</taxon>
        <taxon>Caenorhabditis</taxon>
    </lineage>
</organism>
<keyword evidence="1" id="KW-1133">Transmembrane helix</keyword>
<accession>A0AAE9DRY9</accession>
<keyword evidence="1" id="KW-0472">Membrane</keyword>
<evidence type="ECO:0000256" key="1">
    <source>
        <dbReference type="SAM" id="Phobius"/>
    </source>
</evidence>
<proteinExistence type="predicted"/>
<reference evidence="2 3" key="1">
    <citation type="submission" date="2022-05" db="EMBL/GenBank/DDBJ databases">
        <title>Chromosome-level reference genomes for two strains of Caenorhabditis briggsae: an improved platform for comparative genomics.</title>
        <authorList>
            <person name="Stevens L."/>
            <person name="Andersen E.C."/>
        </authorList>
    </citation>
    <scope>NUCLEOTIDE SEQUENCE [LARGE SCALE GENOMIC DNA]</scope>
    <source>
        <strain evidence="2">QX1410_ONT</strain>
        <tissue evidence="2">Whole-organism</tissue>
    </source>
</reference>
<name>A0AAE9DRY9_CAEBR</name>
<protein>
    <submittedName>
        <fullName evidence="2">Uncharacterized protein</fullName>
    </submittedName>
</protein>
<sequence length="73" mass="8693">MHFDFLSQYSLFFFFLFIQLHLKIWGKIVQRTLNSFNILVGFLGWKFNRKRTNNNNMGMMKSPLGSQFGLLNV</sequence>
<evidence type="ECO:0000313" key="3">
    <source>
        <dbReference type="Proteomes" id="UP000827892"/>
    </source>
</evidence>
<gene>
    <name evidence="2" type="ORF">L3Y34_014744</name>
</gene>
<dbReference type="Proteomes" id="UP000827892">
    <property type="component" value="Chromosome I"/>
</dbReference>
<evidence type="ECO:0000313" key="2">
    <source>
        <dbReference type="EMBL" id="ULU10688.1"/>
    </source>
</evidence>
<dbReference type="AlphaFoldDB" id="A0AAE9DRY9"/>
<dbReference type="EMBL" id="CP090891">
    <property type="protein sequence ID" value="ULU10688.1"/>
    <property type="molecule type" value="Genomic_DNA"/>
</dbReference>